<dbReference type="PANTHER" id="PTHR33048">
    <property type="entry name" value="PTH11-LIKE INTEGRAL MEMBRANE PROTEIN (AFU_ORTHOLOGUE AFUA_5G11245)"/>
    <property type="match status" value="1"/>
</dbReference>
<evidence type="ECO:0000256" key="1">
    <source>
        <dbReference type="ARBA" id="ARBA00004141"/>
    </source>
</evidence>
<evidence type="ECO:0000256" key="5">
    <source>
        <dbReference type="ARBA" id="ARBA00038359"/>
    </source>
</evidence>
<feature type="transmembrane region" description="Helical" evidence="6">
    <location>
        <begin position="223"/>
        <end position="244"/>
    </location>
</feature>
<feature type="non-terminal residue" evidence="8">
    <location>
        <position position="308"/>
    </location>
</feature>
<evidence type="ECO:0000313" key="8">
    <source>
        <dbReference type="EMBL" id="KAH7309796.1"/>
    </source>
</evidence>
<gene>
    <name evidence="8" type="ORF">B0I35DRAFT_515192</name>
</gene>
<dbReference type="InterPro" id="IPR049326">
    <property type="entry name" value="Rhodopsin_dom_fungi"/>
</dbReference>
<evidence type="ECO:0000256" key="3">
    <source>
        <dbReference type="ARBA" id="ARBA00022989"/>
    </source>
</evidence>
<keyword evidence="4 6" id="KW-0472">Membrane</keyword>
<feature type="transmembrane region" description="Helical" evidence="6">
    <location>
        <begin position="27"/>
        <end position="47"/>
    </location>
</feature>
<feature type="transmembrane region" description="Helical" evidence="6">
    <location>
        <begin position="59"/>
        <end position="82"/>
    </location>
</feature>
<comment type="subcellular location">
    <subcellularLocation>
        <location evidence="1">Membrane</location>
        <topology evidence="1">Multi-pass membrane protein</topology>
    </subcellularLocation>
</comment>
<dbReference type="Proteomes" id="UP000813444">
    <property type="component" value="Unassembled WGS sequence"/>
</dbReference>
<dbReference type="Pfam" id="PF20684">
    <property type="entry name" value="Fung_rhodopsin"/>
    <property type="match status" value="1"/>
</dbReference>
<sequence length="308" mass="34749">MSTGFEFLQPPRELTPAELESNLPKLLGLYTSFFALAIISVVVRLYTRICIVKITHADDVVVALAGVMTILSFVTFVRQGYYGLGRHWPALTRDKWSSVTELAWFQSVTLVLGVSLLKISLALSLLRLSQARWYTITQWVLIVFICMYTAMGIIVFLLQCRPLKALWMPELLFSGQATCIDFRIFIKMGVANTSFNILTDVLTATLPIPTIVRLNMPLKTRMYLIFILGLGYIAVALGIVKAFFQIAFSSEQDGLYEYNVQTFAFLQLTVATMTACAPTLRPLLSRVLKLSSGRRSSREYYATIHTRR</sequence>
<keyword evidence="3 6" id="KW-1133">Transmembrane helix</keyword>
<reference evidence="8" key="1">
    <citation type="journal article" date="2021" name="Nat. Commun.">
        <title>Genetic determinants of endophytism in the Arabidopsis root mycobiome.</title>
        <authorList>
            <person name="Mesny F."/>
            <person name="Miyauchi S."/>
            <person name="Thiergart T."/>
            <person name="Pickel B."/>
            <person name="Atanasova L."/>
            <person name="Karlsson M."/>
            <person name="Huettel B."/>
            <person name="Barry K.W."/>
            <person name="Haridas S."/>
            <person name="Chen C."/>
            <person name="Bauer D."/>
            <person name="Andreopoulos W."/>
            <person name="Pangilinan J."/>
            <person name="LaButti K."/>
            <person name="Riley R."/>
            <person name="Lipzen A."/>
            <person name="Clum A."/>
            <person name="Drula E."/>
            <person name="Henrissat B."/>
            <person name="Kohler A."/>
            <person name="Grigoriev I.V."/>
            <person name="Martin F.M."/>
            <person name="Hacquard S."/>
        </authorList>
    </citation>
    <scope>NUCLEOTIDE SEQUENCE</scope>
    <source>
        <strain evidence="8">MPI-CAGE-CH-0235</strain>
    </source>
</reference>
<accession>A0A8K0WMP4</accession>
<dbReference type="EMBL" id="JAGPNK010000013">
    <property type="protein sequence ID" value="KAH7309796.1"/>
    <property type="molecule type" value="Genomic_DNA"/>
</dbReference>
<evidence type="ECO:0000256" key="2">
    <source>
        <dbReference type="ARBA" id="ARBA00022692"/>
    </source>
</evidence>
<dbReference type="PANTHER" id="PTHR33048:SF167">
    <property type="entry name" value="INTEGRAL MEMBRANE PROTEIN"/>
    <property type="match status" value="1"/>
</dbReference>
<dbReference type="GO" id="GO:0016020">
    <property type="term" value="C:membrane"/>
    <property type="evidence" value="ECO:0007669"/>
    <property type="project" value="UniProtKB-SubCell"/>
</dbReference>
<feature type="transmembrane region" description="Helical" evidence="6">
    <location>
        <begin position="102"/>
        <end position="126"/>
    </location>
</feature>
<evidence type="ECO:0000256" key="6">
    <source>
        <dbReference type="SAM" id="Phobius"/>
    </source>
</evidence>
<evidence type="ECO:0000256" key="4">
    <source>
        <dbReference type="ARBA" id="ARBA00023136"/>
    </source>
</evidence>
<protein>
    <recommendedName>
        <fullName evidence="7">Rhodopsin domain-containing protein</fullName>
    </recommendedName>
</protein>
<organism evidence="8 9">
    <name type="scientific">Stachybotrys elegans</name>
    <dbReference type="NCBI Taxonomy" id="80388"/>
    <lineage>
        <taxon>Eukaryota</taxon>
        <taxon>Fungi</taxon>
        <taxon>Dikarya</taxon>
        <taxon>Ascomycota</taxon>
        <taxon>Pezizomycotina</taxon>
        <taxon>Sordariomycetes</taxon>
        <taxon>Hypocreomycetidae</taxon>
        <taxon>Hypocreales</taxon>
        <taxon>Stachybotryaceae</taxon>
        <taxon>Stachybotrys</taxon>
    </lineage>
</organism>
<feature type="domain" description="Rhodopsin" evidence="7">
    <location>
        <begin position="43"/>
        <end position="286"/>
    </location>
</feature>
<comment type="caution">
    <text evidence="8">The sequence shown here is derived from an EMBL/GenBank/DDBJ whole genome shotgun (WGS) entry which is preliminary data.</text>
</comment>
<evidence type="ECO:0000259" key="7">
    <source>
        <dbReference type="Pfam" id="PF20684"/>
    </source>
</evidence>
<proteinExistence type="inferred from homology"/>
<comment type="similarity">
    <text evidence="5">Belongs to the SAT4 family.</text>
</comment>
<feature type="transmembrane region" description="Helical" evidence="6">
    <location>
        <begin position="264"/>
        <end position="284"/>
    </location>
</feature>
<keyword evidence="2 6" id="KW-0812">Transmembrane</keyword>
<dbReference type="AlphaFoldDB" id="A0A8K0WMP4"/>
<evidence type="ECO:0000313" key="9">
    <source>
        <dbReference type="Proteomes" id="UP000813444"/>
    </source>
</evidence>
<name>A0A8K0WMP4_9HYPO</name>
<dbReference type="InterPro" id="IPR052337">
    <property type="entry name" value="SAT4-like"/>
</dbReference>
<feature type="transmembrane region" description="Helical" evidence="6">
    <location>
        <begin position="138"/>
        <end position="159"/>
    </location>
</feature>
<keyword evidence="9" id="KW-1185">Reference proteome</keyword>
<dbReference type="OrthoDB" id="10017208at2759"/>